<dbReference type="SUPFAM" id="SSF56112">
    <property type="entry name" value="Protein kinase-like (PK-like)"/>
    <property type="match status" value="1"/>
</dbReference>
<dbReference type="Pfam" id="PF00069">
    <property type="entry name" value="Pkinase"/>
    <property type="match status" value="1"/>
</dbReference>
<keyword evidence="4" id="KW-0812">Transmembrane</keyword>
<dbReference type="InterPro" id="IPR038357">
    <property type="entry name" value="KEN_sf"/>
</dbReference>
<evidence type="ECO:0000313" key="8">
    <source>
        <dbReference type="Proteomes" id="UP001447188"/>
    </source>
</evidence>
<dbReference type="Pfam" id="PF06479">
    <property type="entry name" value="Ribonuc_2-5A"/>
    <property type="match status" value="1"/>
</dbReference>
<keyword evidence="4" id="KW-1133">Transmembrane helix</keyword>
<dbReference type="Gene3D" id="1.20.1440.180">
    <property type="entry name" value="KEN domain"/>
    <property type="match status" value="1"/>
</dbReference>
<dbReference type="InterPro" id="IPR010513">
    <property type="entry name" value="KEN_dom"/>
</dbReference>
<evidence type="ECO:0000313" key="7">
    <source>
        <dbReference type="EMBL" id="KAL0634929.1"/>
    </source>
</evidence>
<dbReference type="InterPro" id="IPR045133">
    <property type="entry name" value="IRE1/2-like"/>
</dbReference>
<dbReference type="PROSITE" id="PS50011">
    <property type="entry name" value="PROTEIN_KINASE_DOM"/>
    <property type="match status" value="1"/>
</dbReference>
<dbReference type="Proteomes" id="UP001447188">
    <property type="component" value="Unassembled WGS sequence"/>
</dbReference>
<dbReference type="GO" id="GO:0004674">
    <property type="term" value="F:protein serine/threonine kinase activity"/>
    <property type="evidence" value="ECO:0007669"/>
    <property type="project" value="UniProtKB-EC"/>
</dbReference>
<feature type="domain" description="KEN" evidence="6">
    <location>
        <begin position="294"/>
        <end position="437"/>
    </location>
</feature>
<organism evidence="7 8">
    <name type="scientific">Discina gigas</name>
    <dbReference type="NCBI Taxonomy" id="1032678"/>
    <lineage>
        <taxon>Eukaryota</taxon>
        <taxon>Fungi</taxon>
        <taxon>Dikarya</taxon>
        <taxon>Ascomycota</taxon>
        <taxon>Pezizomycotina</taxon>
        <taxon>Pezizomycetes</taxon>
        <taxon>Pezizales</taxon>
        <taxon>Discinaceae</taxon>
        <taxon>Discina</taxon>
    </lineage>
</organism>
<reference evidence="7 8" key="1">
    <citation type="submission" date="2024-02" db="EMBL/GenBank/DDBJ databases">
        <title>Discinaceae phylogenomics.</title>
        <authorList>
            <person name="Dirks A.C."/>
            <person name="James T.Y."/>
        </authorList>
    </citation>
    <scope>NUCLEOTIDE SEQUENCE [LARGE SCALE GENOMIC DNA]</scope>
    <source>
        <strain evidence="7 8">ACD0624</strain>
    </source>
</reference>
<evidence type="ECO:0000256" key="3">
    <source>
        <dbReference type="ARBA" id="ARBA00022840"/>
    </source>
</evidence>
<accession>A0ABR3GG46</accession>
<dbReference type="InterPro" id="IPR011009">
    <property type="entry name" value="Kinase-like_dom_sf"/>
</dbReference>
<name>A0ABR3GG46_9PEZI</name>
<protein>
    <submittedName>
        <fullName evidence="7">Bifunctional endoribonuclease/protein kinase ire1</fullName>
        <ecNumber evidence="7">2.7.11.1</ecNumber>
    </submittedName>
</protein>
<keyword evidence="2" id="KW-0547">Nucleotide-binding</keyword>
<dbReference type="EC" id="2.7.11.1" evidence="7"/>
<keyword evidence="3" id="KW-0067">ATP-binding</keyword>
<feature type="domain" description="Protein kinase" evidence="5">
    <location>
        <begin position="18"/>
        <end position="291"/>
    </location>
</feature>
<evidence type="ECO:0000256" key="2">
    <source>
        <dbReference type="ARBA" id="ARBA00022741"/>
    </source>
</evidence>
<keyword evidence="7" id="KW-0418">Kinase</keyword>
<dbReference type="EMBL" id="JBBBZM010000081">
    <property type="protein sequence ID" value="KAL0634929.1"/>
    <property type="molecule type" value="Genomic_DNA"/>
</dbReference>
<proteinExistence type="predicted"/>
<keyword evidence="1" id="KW-0732">Signal</keyword>
<evidence type="ECO:0000259" key="6">
    <source>
        <dbReference type="PROSITE" id="PS51392"/>
    </source>
</evidence>
<keyword evidence="8" id="KW-1185">Reference proteome</keyword>
<dbReference type="PROSITE" id="PS51392">
    <property type="entry name" value="KEN"/>
    <property type="match status" value="1"/>
</dbReference>
<evidence type="ECO:0000256" key="4">
    <source>
        <dbReference type="SAM" id="Phobius"/>
    </source>
</evidence>
<dbReference type="Gene3D" id="3.30.200.20">
    <property type="entry name" value="Phosphorylase Kinase, domain 1"/>
    <property type="match status" value="1"/>
</dbReference>
<evidence type="ECO:0000259" key="5">
    <source>
        <dbReference type="PROSITE" id="PS50011"/>
    </source>
</evidence>
<feature type="transmembrane region" description="Helical" evidence="4">
    <location>
        <begin position="499"/>
        <end position="519"/>
    </location>
</feature>
<dbReference type="Gene3D" id="1.10.510.10">
    <property type="entry name" value="Transferase(Phosphotransferase) domain 1"/>
    <property type="match status" value="1"/>
</dbReference>
<dbReference type="PANTHER" id="PTHR13954">
    <property type="entry name" value="IRE1-RELATED"/>
    <property type="match status" value="1"/>
</dbReference>
<sequence length="523" mass="58855">MPTLARETLKINDRVLVYKYKLLGSKGGKGVVYKGRYGKDIVAVKEIFKHGDADTDEETDQYILLRHSNVVGYRCVQETAHFRYIVMELCQGSLIDIEAAQGLTREIGAKELLRQIADGVGHIHSLGILHWGLKPSNVLISLPDIHGKRRAVISDIGGSRIERPVMTQDMSKGRSVWRAPEVLNPNSQQFLGPATDIFSMGCVFYFVLTCGGDLFTADDKPSDLSSLVEWGDDNNREDLNEECYASLGGTVERKELWNWNGYEAEDLIGSMTDNEPSKRPHAHGVMNHPFFWKSRKRLDFLELVSDCLQQEGDETEPTSLLTLLENGVSDIIGDNWLAKLDTDDFSKTLHKPPEGQKEYDPTRLEQLLRVIRNTVQHLDQFDSAAQSCIGKSPPEVLFYFTDRFPCLLMHVYCVIGKIWKYEGVIPEEPNFGNFYTSNFEGVNFGGFDGSVGTAVSIQPRERSETPKTLKNTTRAMEFALYVLSVSFLTAGWLGDGRRFATFMVLSASAAIYGVIIRWLRKKV</sequence>
<evidence type="ECO:0000256" key="1">
    <source>
        <dbReference type="ARBA" id="ARBA00022729"/>
    </source>
</evidence>
<gene>
    <name evidence="7" type="primary">IRE1_1</name>
    <name evidence="7" type="ORF">Q9L58_006123</name>
</gene>
<dbReference type="PANTHER" id="PTHR13954:SF6">
    <property type="entry name" value="NON-SPECIFIC SERINE_THREONINE PROTEIN KINASE"/>
    <property type="match status" value="1"/>
</dbReference>
<keyword evidence="4" id="KW-0472">Membrane</keyword>
<dbReference type="InterPro" id="IPR000719">
    <property type="entry name" value="Prot_kinase_dom"/>
</dbReference>
<keyword evidence="7" id="KW-0808">Transferase</keyword>
<comment type="caution">
    <text evidence="7">The sequence shown here is derived from an EMBL/GenBank/DDBJ whole genome shotgun (WGS) entry which is preliminary data.</text>
</comment>